<accession>A0AAD6H7I6</accession>
<dbReference type="AlphaFoldDB" id="A0AAD6H7I6"/>
<dbReference type="RefSeq" id="XP_056758130.1">
    <property type="nucleotide sequence ID" value="XM_056893135.1"/>
</dbReference>
<dbReference type="Proteomes" id="UP001213799">
    <property type="component" value="Unassembled WGS sequence"/>
</dbReference>
<evidence type="ECO:0000313" key="2">
    <source>
        <dbReference type="Proteomes" id="UP001213799"/>
    </source>
</evidence>
<reference evidence="1" key="1">
    <citation type="journal article" date="2023" name="IMA Fungus">
        <title>Comparative genomic study of the Penicillium genus elucidates a diverse pangenome and 15 lateral gene transfer events.</title>
        <authorList>
            <person name="Petersen C."/>
            <person name="Sorensen T."/>
            <person name="Nielsen M.R."/>
            <person name="Sondergaard T.E."/>
            <person name="Sorensen J.L."/>
            <person name="Fitzpatrick D.A."/>
            <person name="Frisvad J.C."/>
            <person name="Nielsen K.L."/>
        </authorList>
    </citation>
    <scope>NUCLEOTIDE SEQUENCE</scope>
    <source>
        <strain evidence="1">IBT 12815</strain>
    </source>
</reference>
<name>A0AAD6H7I6_9EURO</name>
<gene>
    <name evidence="1" type="ORF">N7537_002077</name>
</gene>
<organism evidence="1 2">
    <name type="scientific">Penicillium hordei</name>
    <dbReference type="NCBI Taxonomy" id="40994"/>
    <lineage>
        <taxon>Eukaryota</taxon>
        <taxon>Fungi</taxon>
        <taxon>Dikarya</taxon>
        <taxon>Ascomycota</taxon>
        <taxon>Pezizomycotina</taxon>
        <taxon>Eurotiomycetes</taxon>
        <taxon>Eurotiomycetidae</taxon>
        <taxon>Eurotiales</taxon>
        <taxon>Aspergillaceae</taxon>
        <taxon>Penicillium</taxon>
    </lineage>
</organism>
<protein>
    <submittedName>
        <fullName evidence="1">Uncharacterized protein</fullName>
    </submittedName>
</protein>
<reference evidence="1" key="2">
    <citation type="submission" date="2023-01" db="EMBL/GenBank/DDBJ databases">
        <authorList>
            <person name="Petersen C."/>
        </authorList>
    </citation>
    <scope>NUCLEOTIDE SEQUENCE</scope>
    <source>
        <strain evidence="1">IBT 12815</strain>
    </source>
</reference>
<dbReference type="EMBL" id="JAQJAE010000001">
    <property type="protein sequence ID" value="KAJ5616963.1"/>
    <property type="molecule type" value="Genomic_DNA"/>
</dbReference>
<dbReference type="GeneID" id="81583377"/>
<comment type="caution">
    <text evidence="1">The sequence shown here is derived from an EMBL/GenBank/DDBJ whole genome shotgun (WGS) entry which is preliminary data.</text>
</comment>
<sequence>MAKSSATIHDLACSHAFTHADSSSSIIVIASDSVSAASTRFPAVVIADSRSVASVVQPRPWYMAVNSLTSLWSDSREGGWQQGPFNSEAG</sequence>
<proteinExistence type="predicted"/>
<keyword evidence="2" id="KW-1185">Reference proteome</keyword>
<evidence type="ECO:0000313" key="1">
    <source>
        <dbReference type="EMBL" id="KAJ5616963.1"/>
    </source>
</evidence>